<reference evidence="3" key="1">
    <citation type="journal article" date="2019" name="Int. J. Syst. Evol. Microbiol.">
        <title>The Global Catalogue of Microorganisms (GCM) 10K type strain sequencing project: providing services to taxonomists for standard genome sequencing and annotation.</title>
        <authorList>
            <consortium name="The Broad Institute Genomics Platform"/>
            <consortium name="The Broad Institute Genome Sequencing Center for Infectious Disease"/>
            <person name="Wu L."/>
            <person name="Ma J."/>
        </authorList>
    </citation>
    <scope>NUCLEOTIDE SEQUENCE [LARGE SCALE GENOMIC DNA]</scope>
    <source>
        <strain evidence="3">JCM 18410</strain>
    </source>
</reference>
<sequence length="321" mass="33639">MAWDGIPWFVEGTTASEETLRLIVDAAVGGGEGVIGPADLLVTALDVPGAAVQVGPGAMVAKRRGALGGGSQSYAARMPTPQQEDVAPTTVEGPRSDLVIARIEDPYGGETWPEPEDPAVGPYVWTRIISDVPAGTTSIREIAPDSTAVTLARIDLPAGTSTVTAAMVTDLRQIARPRSHTSRRYLPGWSAPDDVGPVTDEWEVFPIGATWTDKVPDWATHVTLHAHITGLLHPDTAEARGTLRVSVGEQHGATMPYGATQPGRLAVQAGHTFLLAPEDRGQMRDFSVEGIGAAGFTGVLRADAATVLALEVTYSQEAVAA</sequence>
<keyword evidence="3" id="KW-1185">Reference proteome</keyword>
<evidence type="ECO:0000313" key="3">
    <source>
        <dbReference type="Proteomes" id="UP001500124"/>
    </source>
</evidence>
<gene>
    <name evidence="2" type="ORF">GCM10023336_56740</name>
</gene>
<dbReference type="Proteomes" id="UP001500124">
    <property type="component" value="Unassembled WGS sequence"/>
</dbReference>
<evidence type="ECO:0000256" key="1">
    <source>
        <dbReference type="SAM" id="MobiDB-lite"/>
    </source>
</evidence>
<comment type="caution">
    <text evidence="2">The sequence shown here is derived from an EMBL/GenBank/DDBJ whole genome shotgun (WGS) entry which is preliminary data.</text>
</comment>
<dbReference type="RefSeq" id="WP_345670922.1">
    <property type="nucleotide sequence ID" value="NZ_BAABKC010000087.1"/>
</dbReference>
<organism evidence="2 3">
    <name type="scientific">Streptomyces similanensis</name>
    <dbReference type="NCBI Taxonomy" id="1274988"/>
    <lineage>
        <taxon>Bacteria</taxon>
        <taxon>Bacillati</taxon>
        <taxon>Actinomycetota</taxon>
        <taxon>Actinomycetes</taxon>
        <taxon>Kitasatosporales</taxon>
        <taxon>Streptomycetaceae</taxon>
        <taxon>Streptomyces</taxon>
    </lineage>
</organism>
<proteinExistence type="predicted"/>
<dbReference type="EMBL" id="BAABKC010000087">
    <property type="protein sequence ID" value="GAA5071054.1"/>
    <property type="molecule type" value="Genomic_DNA"/>
</dbReference>
<accession>A0ABP9L8G7</accession>
<evidence type="ECO:0000313" key="2">
    <source>
        <dbReference type="EMBL" id="GAA5071054.1"/>
    </source>
</evidence>
<protein>
    <submittedName>
        <fullName evidence="2">Uncharacterized protein</fullName>
    </submittedName>
</protein>
<feature type="region of interest" description="Disordered" evidence="1">
    <location>
        <begin position="71"/>
        <end position="91"/>
    </location>
</feature>
<name>A0ABP9L8G7_9ACTN</name>